<dbReference type="EMBL" id="JAYKLX010000001">
    <property type="protein sequence ID" value="MEB3344315.1"/>
    <property type="molecule type" value="Genomic_DNA"/>
</dbReference>
<evidence type="ECO:0000256" key="1">
    <source>
        <dbReference type="SAM" id="SignalP"/>
    </source>
</evidence>
<evidence type="ECO:0000313" key="2">
    <source>
        <dbReference type="EMBL" id="MEB3344315.1"/>
    </source>
</evidence>
<protein>
    <submittedName>
        <fullName evidence="2">Uncharacterized protein</fullName>
    </submittedName>
</protein>
<accession>A0ABU5ZQG5</accession>
<feature type="signal peptide" evidence="1">
    <location>
        <begin position="1"/>
        <end position="22"/>
    </location>
</feature>
<keyword evidence="1" id="KW-0732">Signal</keyword>
<reference evidence="2 3" key="1">
    <citation type="journal article" date="2013" name="Int. J. Syst. Evol. Microbiol.">
        <title>Aquimarina gracilis sp. nov., isolated from the gut microflora of a mussel, Mytilus coruscus, and emended description of Aquimarina spongiae.</title>
        <authorList>
            <person name="Park S.C."/>
            <person name="Choe H.N."/>
            <person name="Baik K.S."/>
            <person name="Seong C.N."/>
        </authorList>
    </citation>
    <scope>NUCLEOTIDE SEQUENCE [LARGE SCALE GENOMIC DNA]</scope>
    <source>
        <strain evidence="2 3">PSC32</strain>
    </source>
</reference>
<organism evidence="2 3">
    <name type="scientific">Aquimarina gracilis</name>
    <dbReference type="NCBI Taxonomy" id="874422"/>
    <lineage>
        <taxon>Bacteria</taxon>
        <taxon>Pseudomonadati</taxon>
        <taxon>Bacteroidota</taxon>
        <taxon>Flavobacteriia</taxon>
        <taxon>Flavobacteriales</taxon>
        <taxon>Flavobacteriaceae</taxon>
        <taxon>Aquimarina</taxon>
    </lineage>
</organism>
<dbReference type="RefSeq" id="WP_324178362.1">
    <property type="nucleotide sequence ID" value="NZ_BAABAW010000016.1"/>
</dbReference>
<name>A0ABU5ZQG5_9FLAO</name>
<proteinExistence type="predicted"/>
<sequence length="1587" mass="177766">MKTKLFKIFIFLLPILCCGSTGDSLSIKTIKPITVTKGKKSIPTLFQFPELDKKFPVKKNLNRHTIQKNSHDNIEPGFYEMSASVNDARSEAAEGFKEIDSTGKWISSFSNDDIQVLPVGIKHKINEIEYQIGFMKASFTKDYTELLVFAKVILPQTDKDGLPVELFFGANNVKLSHEGGIYEGGSLVLLGDIFIPFSGGNWLMMLKGGFDYETANVENQTYIKINCNGVEEMQIQGEVQFSRNIVLPLKNGELDTQETIKYEGALKEPIQIPNRVRGKFKAVASGWNDFLVEINLTPFVIANQKDKFTFSANKAIFDFSDLRTENVSFPQVYHDKGWLLPNPNTWRGVYIESLEIGLPKAFKNRNERDQRVSFEAAHLILDSHGVSGEFSINNLIPLDEGVTSDQNGWAYSVDKMTIELVSNHLAGAGFEGQLVLPISDKEIKQIQKQDSVQNAKIGLKYRGLISEEEFMMSVATGKTIDFDVFSAKAQLLEDSRIELAVVDDEFRPRAILNGRMAISASQKKSLIDEGKEIEGSDGVVKFKGIEFRGLMLQTETPLISVEYFGYKDKVELAGFPVSINDIELTANDSNAQLDFDLMINLMGESDKGFSSTTRLGIVAKNETSTGRQNWKYDGIEYSRIELDVNLGGVAFKGDLYIRDNDDTYGNGFSGTVKAKFGGIGPVESTAVFGKKEFRYWYVDGAVHGFKIPVVAPFEINGFAGGAFYRMTRAPGTEKVFAPSGLSYIPNKNSGLGVKAMTFGAIANPNTISIGAGFEIEFNKNGGVNKLGFYGEAQMMKAFKYDNPMTWMQGKLAKVVDYEAINQIEDHKVTKTFFDKATQEYPRSTNVDDGAISGYIGIEFDFANDAFHAIADAYVNIGSVLRGRGSDGRAGWAEIYVDKNDWYMYLGTPKDRIGLKMGIGPISASVGGYFMTGSKILGSPPPPAVVAEILGVEASSLDYMRDENALGKGRGFAFGSDLHVDTGDIKFLMFYARFRAGIGFDLMMKNYGEARCSNTGRKVGINGWYTNGQAYAYLQGEVGIRVKLFFKKKKIRIFKGGTAVLMQAKLPNPFWMRGYMSGDFDVLGGLVSGRFRFRVTIGKKCDFEDESPIDGIKMITDVSPIKDEQEVDVFTSPQATFALKVNRPIIIPEDDGDKTYKVILEKFIVTNEAQEKIEGTLNWGSGSDRVTFVPQDILPPNTKLKAIVEVSFQEKIGGVFKTILDNGNKALETEERNFTTGTAPNHIPLHNIQYSYPVVDQQHFYSNEYNKAYIKLKQGQDYLFENEKWKSTVKFNGQNGDTQKVELDYNKADNTIHYDLPAINRDELYELVVVSSSRVDNSQNTDQTTVEQQDFEEGNTIKIKRNTAQDVTKKGEIERLTYAFYASAYKTFADKIKSIDVKEDNWGKISSEVIFLSSKINTHEGFDLVELKGTNYTENKALVTIESDLNDVYFKEDIDPILYQKFPIGSTYSINRNPDVLGFRPKRALPILSNYVTSLENNTNLSWRTTRFPYRYNLPNAYYNDYISIRDRVINDYANGILNSDAPELSIINEDYKLMPFGKYTVKLQYVLPGGIRGSFANYRFKNPLSLR</sequence>
<feature type="chain" id="PRO_5045136708" evidence="1">
    <location>
        <begin position="23"/>
        <end position="1587"/>
    </location>
</feature>
<comment type="caution">
    <text evidence="2">The sequence shown here is derived from an EMBL/GenBank/DDBJ whole genome shotgun (WGS) entry which is preliminary data.</text>
</comment>
<keyword evidence="3" id="KW-1185">Reference proteome</keyword>
<gene>
    <name evidence="2" type="ORF">U6A24_02525</name>
</gene>
<evidence type="ECO:0000313" key="3">
    <source>
        <dbReference type="Proteomes" id="UP001327027"/>
    </source>
</evidence>
<dbReference type="Proteomes" id="UP001327027">
    <property type="component" value="Unassembled WGS sequence"/>
</dbReference>